<keyword evidence="1" id="KW-0808">Transferase</keyword>
<dbReference type="Proteomes" id="UP000244338">
    <property type="component" value="Unassembled WGS sequence"/>
</dbReference>
<dbReference type="Gene3D" id="3.40.50.10540">
    <property type="entry name" value="Crotonobetainyl-coa:carnitine coa-transferase, domain 1"/>
    <property type="match status" value="1"/>
</dbReference>
<dbReference type="InterPro" id="IPR044855">
    <property type="entry name" value="CoA-Trfase_III_dom3_sf"/>
</dbReference>
<dbReference type="Gene3D" id="3.30.1540.10">
    <property type="entry name" value="formyl-coa transferase, domain 3"/>
    <property type="match status" value="1"/>
</dbReference>
<gene>
    <name evidence="2" type="ORF">BSOLF_1000</name>
</gene>
<reference evidence="3" key="1">
    <citation type="journal article" date="2018" name="Sci. Rep.">
        <title>Lignite coal burning seam in the remote Altai Mountains harbors a hydrogen-driven thermophilic microbial community.</title>
        <authorList>
            <person name="Kadnikov V.V."/>
            <person name="Mardanov A.V."/>
            <person name="Ivasenko D.A."/>
            <person name="Antsiferov D.V."/>
            <person name="Beletsky A.V."/>
            <person name="Karnachuk O.V."/>
            <person name="Ravin N.V."/>
        </authorList>
    </citation>
    <scope>NUCLEOTIDE SEQUENCE [LARGE SCALE GENOMIC DNA]</scope>
</reference>
<dbReference type="EMBL" id="PEBX01000051">
    <property type="protein sequence ID" value="PTQ56039.1"/>
    <property type="molecule type" value="Genomic_DNA"/>
</dbReference>
<organism evidence="2 3">
    <name type="scientific">Candidatus Carbonibacillus altaicus</name>
    <dbReference type="NCBI Taxonomy" id="2163959"/>
    <lineage>
        <taxon>Bacteria</taxon>
        <taxon>Bacillati</taxon>
        <taxon>Bacillota</taxon>
        <taxon>Bacilli</taxon>
        <taxon>Bacillales</taxon>
        <taxon>Candidatus Carbonibacillus</taxon>
    </lineage>
</organism>
<dbReference type="GO" id="GO:0008410">
    <property type="term" value="F:CoA-transferase activity"/>
    <property type="evidence" value="ECO:0007669"/>
    <property type="project" value="TreeGrafter"/>
</dbReference>
<dbReference type="PANTHER" id="PTHR48207:SF3">
    <property type="entry name" value="SUCCINATE--HYDROXYMETHYLGLUTARATE COA-TRANSFERASE"/>
    <property type="match status" value="1"/>
</dbReference>
<accession>A0A2R6Y035</accession>
<sequence length="394" mass="43210">MSALHGVRVVDLSRVLAGPFATMILADLGAEVIKVEPPGGDETRSWGPPYLAEEMSAYYLTVNRGKRSIIVDFNDAEALQSLKQLIRTADVVVENFKPGTLKRWGLDWDTLKRDHPSLIYASISGFGETGPERERPGYDFIVQAMGGLMTITGQHDGPPLKVGVAVSDLAAGFYTVIGILAALWERARSGEGQHIDTSLLDATVTLLANTALNYFVSGNEPVRCGNAHPNIVPYEAFEAEDGLIVVAVGNDRQFRTFCRVIHREDLALNPSFSTNRDRVMHRSELVGDISRTLKTKPARYWEDVFTKAGIPIGRVLSFGELFSHPQILARDMVKTLEHPTLGSIPQLGSALKFSRTPVMLGTPPPLPGEHTEVILEELRAKGEDRSKDRSKGEA</sequence>
<dbReference type="PANTHER" id="PTHR48207">
    <property type="entry name" value="SUCCINATE--HYDROXYMETHYLGLUTARATE COA-TRANSFERASE"/>
    <property type="match status" value="1"/>
</dbReference>
<name>A0A2R6Y035_9BACL</name>
<dbReference type="AlphaFoldDB" id="A0A2R6Y035"/>
<dbReference type="SUPFAM" id="SSF89796">
    <property type="entry name" value="CoA-transferase family III (CaiB/BaiF)"/>
    <property type="match status" value="1"/>
</dbReference>
<evidence type="ECO:0000256" key="1">
    <source>
        <dbReference type="ARBA" id="ARBA00022679"/>
    </source>
</evidence>
<comment type="caution">
    <text evidence="2">The sequence shown here is derived from an EMBL/GenBank/DDBJ whole genome shotgun (WGS) entry which is preliminary data.</text>
</comment>
<dbReference type="InterPro" id="IPR050483">
    <property type="entry name" value="CoA-transferase_III_domain"/>
</dbReference>
<dbReference type="Pfam" id="PF02515">
    <property type="entry name" value="CoA_transf_3"/>
    <property type="match status" value="1"/>
</dbReference>
<protein>
    <submittedName>
        <fullName evidence="2">L-carnitine dehydratase/bile acid-inducible protein F</fullName>
    </submittedName>
</protein>
<evidence type="ECO:0000313" key="3">
    <source>
        <dbReference type="Proteomes" id="UP000244338"/>
    </source>
</evidence>
<dbReference type="InterPro" id="IPR023606">
    <property type="entry name" value="CoA-Trfase_III_dom_1_sf"/>
</dbReference>
<dbReference type="InterPro" id="IPR003673">
    <property type="entry name" value="CoA-Trfase_fam_III"/>
</dbReference>
<proteinExistence type="predicted"/>
<evidence type="ECO:0000313" key="2">
    <source>
        <dbReference type="EMBL" id="PTQ56039.1"/>
    </source>
</evidence>